<dbReference type="Gene3D" id="3.60.40.10">
    <property type="entry name" value="PPM-type phosphatase domain"/>
    <property type="match status" value="1"/>
</dbReference>
<dbReference type="InterPro" id="IPR036457">
    <property type="entry name" value="PPM-type-like_dom_sf"/>
</dbReference>
<dbReference type="RefSeq" id="WP_129864663.1">
    <property type="nucleotide sequence ID" value="NZ_RYUM01000021.1"/>
</dbReference>
<name>A0A4V1Y241_9BIFI</name>
<sequence>MMIIESFLQGKYNDASRCEDALFISDDGVAVIDGATAKAHTVRHQTTPGKMAAQRIKAALHDCIGSADPFSLLRTLNNAVAQLPFDSPLSRPTASVIIYQRRFSRIVNYGDCQCIIDHVRHLHEKAVDLANALRRRRVLRICLHLGISRSWLMEHDPGRIFILPALRRQHRYANNARSKLGYGVIDGQRLIYRFMTVYQVHAGDEIILASDGYPMLQETLQSSEQILQWILAKDALIIGRPYGSTKGLVPGNVSYDDRTYIRFIA</sequence>
<evidence type="ECO:0000313" key="2">
    <source>
        <dbReference type="Proteomes" id="UP000291187"/>
    </source>
</evidence>
<evidence type="ECO:0000313" key="1">
    <source>
        <dbReference type="EMBL" id="RYQ17648.1"/>
    </source>
</evidence>
<accession>A0A4V1Y241</accession>
<dbReference type="EMBL" id="RYUM01000021">
    <property type="protein sequence ID" value="RYQ17648.1"/>
    <property type="molecule type" value="Genomic_DNA"/>
</dbReference>
<proteinExistence type="predicted"/>
<comment type="caution">
    <text evidence="1">The sequence shown here is derived from an EMBL/GenBank/DDBJ whole genome shotgun (WGS) entry which is preliminary data.</text>
</comment>
<gene>
    <name evidence="1" type="ORF">PG2071B_1489</name>
</gene>
<dbReference type="SUPFAM" id="SSF81606">
    <property type="entry name" value="PP2C-like"/>
    <property type="match status" value="1"/>
</dbReference>
<protein>
    <submittedName>
        <fullName evidence="1">Uncharacterized protein</fullName>
    </submittedName>
</protein>
<dbReference type="AlphaFoldDB" id="A0A4V1Y241"/>
<organism evidence="1 2">
    <name type="scientific">Bifidobacterium pseudolongum subsp. globosum</name>
    <dbReference type="NCBI Taxonomy" id="1690"/>
    <lineage>
        <taxon>Bacteria</taxon>
        <taxon>Bacillati</taxon>
        <taxon>Actinomycetota</taxon>
        <taxon>Actinomycetes</taxon>
        <taxon>Bifidobacteriales</taxon>
        <taxon>Bifidobacteriaceae</taxon>
        <taxon>Bifidobacterium</taxon>
    </lineage>
</organism>
<dbReference type="Proteomes" id="UP000291187">
    <property type="component" value="Unassembled WGS sequence"/>
</dbReference>
<reference evidence="1 2" key="1">
    <citation type="submission" date="2018-12" db="EMBL/GenBank/DDBJ databases">
        <title>Unveiling genomic diversity among members of the Bifidobacterium pseudolongum species, a widely distributed gut commensal of the animal kingdom.</title>
        <authorList>
            <person name="Lugli G.A."/>
            <person name="Duranti S."/>
            <person name="Albert K."/>
            <person name="Mancabelli L."/>
            <person name="Napoli S."/>
            <person name="Viappiani A."/>
            <person name="Anzalone R."/>
            <person name="Longhi G."/>
            <person name="Milani C."/>
            <person name="Turroni F."/>
            <person name="Alessandri G."/>
            <person name="Sela D.A."/>
            <person name="Van Sinderen D."/>
            <person name="Ventura M."/>
        </authorList>
    </citation>
    <scope>NUCLEOTIDE SEQUENCE [LARGE SCALE GENOMIC DNA]</scope>
    <source>
        <strain evidence="1 2">2071B</strain>
    </source>
</reference>